<feature type="domain" description="TRP C-terminal" evidence="3">
    <location>
        <begin position="2"/>
        <end position="263"/>
    </location>
</feature>
<gene>
    <name evidence="4" type="ORF">BGW38_007730</name>
</gene>
<evidence type="ECO:0000256" key="2">
    <source>
        <dbReference type="SAM" id="Phobius"/>
    </source>
</evidence>
<keyword evidence="2" id="KW-1133">Transmembrane helix</keyword>
<reference evidence="4" key="1">
    <citation type="journal article" date="2020" name="Fungal Divers.">
        <title>Resolving the Mortierellaceae phylogeny through synthesis of multi-gene phylogenetics and phylogenomics.</title>
        <authorList>
            <person name="Vandepol N."/>
            <person name="Liber J."/>
            <person name="Desiro A."/>
            <person name="Na H."/>
            <person name="Kennedy M."/>
            <person name="Barry K."/>
            <person name="Grigoriev I.V."/>
            <person name="Miller A.N."/>
            <person name="O'Donnell K."/>
            <person name="Stajich J.E."/>
            <person name="Bonito G."/>
        </authorList>
    </citation>
    <scope>NUCLEOTIDE SEQUENCE</scope>
    <source>
        <strain evidence="4">KOD1015</strain>
    </source>
</reference>
<dbReference type="AlphaFoldDB" id="A0A9P6FL23"/>
<dbReference type="InterPro" id="IPR040241">
    <property type="entry name" value="TRP_Flc/Pkd2-like"/>
</dbReference>
<feature type="non-terminal residue" evidence="4">
    <location>
        <position position="1"/>
    </location>
</feature>
<feature type="transmembrane region" description="Helical" evidence="2">
    <location>
        <begin position="66"/>
        <end position="86"/>
    </location>
</feature>
<accession>A0A9P6FL23</accession>
<protein>
    <recommendedName>
        <fullName evidence="3">TRP C-terminal domain-containing protein</fullName>
    </recommendedName>
</protein>
<feature type="region of interest" description="Disordered" evidence="1">
    <location>
        <begin position="377"/>
        <end position="404"/>
    </location>
</feature>
<dbReference type="OrthoDB" id="2115177at2759"/>
<dbReference type="PANTHER" id="PTHR31145">
    <property type="entry name" value="INTEGRAL MEMBRANE PROTEIN (AFU_ORTHOLOGUE AFUA_7G01610)"/>
    <property type="match status" value="1"/>
</dbReference>
<evidence type="ECO:0000313" key="4">
    <source>
        <dbReference type="EMBL" id="KAF9577214.1"/>
    </source>
</evidence>
<dbReference type="Proteomes" id="UP000780801">
    <property type="component" value="Unassembled WGS sequence"/>
</dbReference>
<name>A0A9P6FL23_9FUNG</name>
<keyword evidence="2" id="KW-0812">Transmembrane</keyword>
<evidence type="ECO:0000313" key="5">
    <source>
        <dbReference type="Proteomes" id="UP000780801"/>
    </source>
</evidence>
<feature type="compositionally biased region" description="Basic and acidic residues" evidence="1">
    <location>
        <begin position="379"/>
        <end position="401"/>
    </location>
</feature>
<feature type="transmembrane region" description="Helical" evidence="2">
    <location>
        <begin position="203"/>
        <end position="222"/>
    </location>
</feature>
<keyword evidence="5" id="KW-1185">Reference proteome</keyword>
<dbReference type="GO" id="GO:0016020">
    <property type="term" value="C:membrane"/>
    <property type="evidence" value="ECO:0007669"/>
    <property type="project" value="TreeGrafter"/>
</dbReference>
<sequence length="470" mass="53239">MEAYAAAVGAYPTDLFLCTLINAVMSAGISLFLSAFMIIVAWIMAKENHQRGKTLQHASNFVAGNVLRVWALLFTPLALSAMYQLTLSTGTLMTAISSVSILLISVAVTIFMTWRILRASTEKLLFEDLATLLKYGPLYNTLAEEGTLFFLVTLLVRFLWGLVITMLSSYGVAQVAVLMVVELGYMMVIGVKWPYWESGDNKFHLFLGCARIIITGCSIAYVHDLNTSPEIRQLFGYIQMALHLAILIVMFALVLWNTIQVIMFWRSRHLASWRGPIKSYRFENPVETEHDWVLTGRPLSTSHLHNLHRHQHRPESGMSNALKARRYTVQPYVMMGDIQSEPLPPPMRALDPMSEERFRRESVAYRQSQLFADRRRSRFPPEDDRGLALDIRPESNPRENHMPNSRECLISNMARSDVQTTKSHRTKSVASNDREGFWTTVKGSIGNLFNRSKGTIRNAVGDGTKPKAFE</sequence>
<dbReference type="GO" id="GO:0055085">
    <property type="term" value="P:transmembrane transport"/>
    <property type="evidence" value="ECO:0007669"/>
    <property type="project" value="TreeGrafter"/>
</dbReference>
<feature type="transmembrane region" description="Helical" evidence="2">
    <location>
        <begin position="234"/>
        <end position="256"/>
    </location>
</feature>
<feature type="transmembrane region" description="Helical" evidence="2">
    <location>
        <begin position="148"/>
        <end position="167"/>
    </location>
</feature>
<dbReference type="EMBL" id="JAABOA010005140">
    <property type="protein sequence ID" value="KAF9577214.1"/>
    <property type="molecule type" value="Genomic_DNA"/>
</dbReference>
<feature type="transmembrane region" description="Helical" evidence="2">
    <location>
        <begin position="20"/>
        <end position="45"/>
    </location>
</feature>
<comment type="caution">
    <text evidence="4">The sequence shown here is derived from an EMBL/GenBank/DDBJ whole genome shotgun (WGS) entry which is preliminary data.</text>
</comment>
<dbReference type="InterPro" id="IPR010308">
    <property type="entry name" value="TRP_C"/>
</dbReference>
<dbReference type="PANTHER" id="PTHR31145:SF6">
    <property type="entry name" value="INTEGRAL MEMBRANE PROTEIN (AFU_ORTHOLOGUE AFUA_7G01610)"/>
    <property type="match status" value="1"/>
</dbReference>
<evidence type="ECO:0000256" key="1">
    <source>
        <dbReference type="SAM" id="MobiDB-lite"/>
    </source>
</evidence>
<evidence type="ECO:0000259" key="3">
    <source>
        <dbReference type="Pfam" id="PF06011"/>
    </source>
</evidence>
<dbReference type="Pfam" id="PF06011">
    <property type="entry name" value="TRP"/>
    <property type="match status" value="1"/>
</dbReference>
<proteinExistence type="predicted"/>
<feature type="transmembrane region" description="Helical" evidence="2">
    <location>
        <begin position="173"/>
        <end position="191"/>
    </location>
</feature>
<keyword evidence="2" id="KW-0472">Membrane</keyword>
<feature type="transmembrane region" description="Helical" evidence="2">
    <location>
        <begin position="92"/>
        <end position="114"/>
    </location>
</feature>
<organism evidence="4 5">
    <name type="scientific">Lunasporangiospora selenospora</name>
    <dbReference type="NCBI Taxonomy" id="979761"/>
    <lineage>
        <taxon>Eukaryota</taxon>
        <taxon>Fungi</taxon>
        <taxon>Fungi incertae sedis</taxon>
        <taxon>Mucoromycota</taxon>
        <taxon>Mortierellomycotina</taxon>
        <taxon>Mortierellomycetes</taxon>
        <taxon>Mortierellales</taxon>
        <taxon>Mortierellaceae</taxon>
        <taxon>Lunasporangiospora</taxon>
    </lineage>
</organism>